<keyword evidence="1" id="KW-0433">Leucine-rich repeat</keyword>
<evidence type="ECO:0000259" key="5">
    <source>
        <dbReference type="PROSITE" id="PS50106"/>
    </source>
</evidence>
<dbReference type="GO" id="GO:0005912">
    <property type="term" value="C:adherens junction"/>
    <property type="evidence" value="ECO:0007669"/>
    <property type="project" value="TreeGrafter"/>
</dbReference>
<evidence type="ECO:0000256" key="3">
    <source>
        <dbReference type="SAM" id="Coils"/>
    </source>
</evidence>
<dbReference type="CDD" id="cd06703">
    <property type="entry name" value="PDZ2_Scribble-like"/>
    <property type="match status" value="1"/>
</dbReference>
<dbReference type="PROSITE" id="PS51450">
    <property type="entry name" value="LRR"/>
    <property type="match status" value="5"/>
</dbReference>
<protein>
    <recommendedName>
        <fullName evidence="5">PDZ domain-containing protein</fullName>
    </recommendedName>
</protein>
<dbReference type="InterPro" id="IPR036034">
    <property type="entry name" value="PDZ_sf"/>
</dbReference>
<proteinExistence type="predicted"/>
<accession>A0A9P0CA70</accession>
<feature type="compositionally biased region" description="Low complexity" evidence="4">
    <location>
        <begin position="1523"/>
        <end position="1539"/>
    </location>
</feature>
<feature type="region of interest" description="Disordered" evidence="4">
    <location>
        <begin position="465"/>
        <end position="620"/>
    </location>
</feature>
<dbReference type="GO" id="GO:0098887">
    <property type="term" value="P:neurotransmitter receptor transport, endosome to postsynaptic membrane"/>
    <property type="evidence" value="ECO:0007669"/>
    <property type="project" value="TreeGrafter"/>
</dbReference>
<dbReference type="GO" id="GO:0098609">
    <property type="term" value="P:cell-cell adhesion"/>
    <property type="evidence" value="ECO:0007669"/>
    <property type="project" value="TreeGrafter"/>
</dbReference>
<evidence type="ECO:0000256" key="2">
    <source>
        <dbReference type="ARBA" id="ARBA00022737"/>
    </source>
</evidence>
<dbReference type="GO" id="GO:0098968">
    <property type="term" value="P:neurotransmitter receptor transport postsynaptic membrane to endosome"/>
    <property type="evidence" value="ECO:0007669"/>
    <property type="project" value="TreeGrafter"/>
</dbReference>
<dbReference type="InterPro" id="IPR050614">
    <property type="entry name" value="Synaptic_Scaffolding_LAP-MAGUK"/>
</dbReference>
<dbReference type="GO" id="GO:0043113">
    <property type="term" value="P:receptor clustering"/>
    <property type="evidence" value="ECO:0007669"/>
    <property type="project" value="TreeGrafter"/>
</dbReference>
<dbReference type="GO" id="GO:0019901">
    <property type="term" value="F:protein kinase binding"/>
    <property type="evidence" value="ECO:0007669"/>
    <property type="project" value="TreeGrafter"/>
</dbReference>
<dbReference type="PANTHER" id="PTHR23119">
    <property type="entry name" value="DISCS LARGE"/>
    <property type="match status" value="1"/>
</dbReference>
<feature type="compositionally biased region" description="Polar residues" evidence="4">
    <location>
        <begin position="603"/>
        <end position="620"/>
    </location>
</feature>
<evidence type="ECO:0000256" key="1">
    <source>
        <dbReference type="ARBA" id="ARBA00022614"/>
    </source>
</evidence>
<feature type="region of interest" description="Disordered" evidence="4">
    <location>
        <begin position="935"/>
        <end position="980"/>
    </location>
</feature>
<feature type="compositionally biased region" description="Polar residues" evidence="4">
    <location>
        <begin position="526"/>
        <end position="544"/>
    </location>
</feature>
<feature type="domain" description="PDZ" evidence="5">
    <location>
        <begin position="630"/>
        <end position="717"/>
    </location>
</feature>
<feature type="region of interest" description="Disordered" evidence="4">
    <location>
        <begin position="723"/>
        <end position="783"/>
    </location>
</feature>
<feature type="region of interest" description="Disordered" evidence="4">
    <location>
        <begin position="1502"/>
        <end position="1559"/>
    </location>
</feature>
<dbReference type="GO" id="GO:0014069">
    <property type="term" value="C:postsynaptic density"/>
    <property type="evidence" value="ECO:0007669"/>
    <property type="project" value="TreeGrafter"/>
</dbReference>
<evidence type="ECO:0000313" key="6">
    <source>
        <dbReference type="EMBL" id="CAH0776147.1"/>
    </source>
</evidence>
<dbReference type="Gene3D" id="3.80.10.10">
    <property type="entry name" value="Ribonuclease Inhibitor"/>
    <property type="match status" value="4"/>
</dbReference>
<dbReference type="Pfam" id="PF00595">
    <property type="entry name" value="PDZ"/>
    <property type="match status" value="2"/>
</dbReference>
<feature type="coiled-coil region" evidence="3">
    <location>
        <begin position="1381"/>
        <end position="1429"/>
    </location>
</feature>
<gene>
    <name evidence="6" type="ORF">BEMITA_LOCUS12272</name>
</gene>
<dbReference type="InterPro" id="IPR003591">
    <property type="entry name" value="Leu-rich_rpt_typical-subtyp"/>
</dbReference>
<dbReference type="SUPFAM" id="SSF50156">
    <property type="entry name" value="PDZ domain-like"/>
    <property type="match status" value="2"/>
</dbReference>
<reference evidence="6" key="1">
    <citation type="submission" date="2021-12" db="EMBL/GenBank/DDBJ databases">
        <authorList>
            <person name="King R."/>
        </authorList>
    </citation>
    <scope>NUCLEOTIDE SEQUENCE</scope>
</reference>
<dbReference type="Proteomes" id="UP001152759">
    <property type="component" value="Chromosome 7"/>
</dbReference>
<dbReference type="Gene3D" id="2.30.42.10">
    <property type="match status" value="2"/>
</dbReference>
<evidence type="ECO:0000256" key="4">
    <source>
        <dbReference type="SAM" id="MobiDB-lite"/>
    </source>
</evidence>
<feature type="region of interest" description="Disordered" evidence="4">
    <location>
        <begin position="1194"/>
        <end position="1245"/>
    </location>
</feature>
<organism evidence="6 7">
    <name type="scientific">Bemisia tabaci</name>
    <name type="common">Sweetpotato whitefly</name>
    <name type="synonym">Aleurodes tabaci</name>
    <dbReference type="NCBI Taxonomy" id="7038"/>
    <lineage>
        <taxon>Eukaryota</taxon>
        <taxon>Metazoa</taxon>
        <taxon>Ecdysozoa</taxon>
        <taxon>Arthropoda</taxon>
        <taxon>Hexapoda</taxon>
        <taxon>Insecta</taxon>
        <taxon>Pterygota</taxon>
        <taxon>Neoptera</taxon>
        <taxon>Paraneoptera</taxon>
        <taxon>Hemiptera</taxon>
        <taxon>Sternorrhyncha</taxon>
        <taxon>Aleyrodoidea</taxon>
        <taxon>Aleyrodidae</taxon>
        <taxon>Aleyrodinae</taxon>
        <taxon>Bemisia</taxon>
    </lineage>
</organism>
<feature type="domain" description="PDZ" evidence="5">
    <location>
        <begin position="798"/>
        <end position="886"/>
    </location>
</feature>
<name>A0A9P0CA70_BEMTA</name>
<dbReference type="GO" id="GO:0045197">
    <property type="term" value="P:establishment or maintenance of epithelial cell apical/basal polarity"/>
    <property type="evidence" value="ECO:0007669"/>
    <property type="project" value="TreeGrafter"/>
</dbReference>
<dbReference type="PROSITE" id="PS50106">
    <property type="entry name" value="PDZ"/>
    <property type="match status" value="2"/>
</dbReference>
<dbReference type="SMART" id="SM00364">
    <property type="entry name" value="LRR_BAC"/>
    <property type="match status" value="12"/>
</dbReference>
<keyword evidence="2" id="KW-0677">Repeat</keyword>
<evidence type="ECO:0000313" key="7">
    <source>
        <dbReference type="Proteomes" id="UP001152759"/>
    </source>
</evidence>
<dbReference type="SMART" id="SM00365">
    <property type="entry name" value="LRR_SD22"/>
    <property type="match status" value="8"/>
</dbReference>
<feature type="compositionally biased region" description="Pro residues" evidence="4">
    <location>
        <begin position="1124"/>
        <end position="1134"/>
    </location>
</feature>
<dbReference type="Pfam" id="PF13855">
    <property type="entry name" value="LRR_8"/>
    <property type="match status" value="1"/>
</dbReference>
<feature type="compositionally biased region" description="Polar residues" evidence="4">
    <location>
        <begin position="1209"/>
        <end position="1219"/>
    </location>
</feature>
<dbReference type="SMART" id="SM00228">
    <property type="entry name" value="PDZ"/>
    <property type="match status" value="2"/>
</dbReference>
<dbReference type="EMBL" id="OU963868">
    <property type="protein sequence ID" value="CAH0776147.1"/>
    <property type="molecule type" value="Genomic_DNA"/>
</dbReference>
<dbReference type="GO" id="GO:0045211">
    <property type="term" value="C:postsynaptic membrane"/>
    <property type="evidence" value="ECO:0007669"/>
    <property type="project" value="TreeGrafter"/>
</dbReference>
<dbReference type="PANTHER" id="PTHR23119:SF44">
    <property type="entry name" value="PROTEIN LAP4"/>
    <property type="match status" value="1"/>
</dbReference>
<sequence>MFRCIPIFKGCNRHVEFVDKRHCSLACVPEDILRYSRSLEELLLDANQICELPESFYRLHRLRKLTLSDNEILCLSPNIQNFKNLVELDFSRNNISEIPDTIRHLQALQCLDFSSNPIQSLPEGFIELRNLTVLGLNDMSLVKLPLDFGNLISLESLELRENMLKSLPESFSQLTKLERLDIGDNNIDELPRNIGKLPSLVELWIDHNELQHLPPEIGQLSNLMCLDVSENRLEDIPNEIGGLVNLTDLHLSQNVIQTLPDGIGNLTKLTILKVDQNRLTSLNENIGNCVNLQELILTENFLIELPPTIEKLVNLTNLNVDRNSLHCLPSQIGNLSKLGVLSLRDNKLFYLPTEVGNCSSLHVLDVSDNRLQYLPYSLANLNLKAVWLSANQAQPLLNFQTDIDEKTNEQVLTCFLLPQVEDRSEVFPGQVNGGCEENYETYSQYREYYEEDWQDKNSSHRLSVKFSDDTQVEDNKNTSFVRQNTPHPKELKAKAMKLFSKSKSNDSSREMTAEELEEVKNHSQKDQLQTETEQPASARSSYSEPPTEAKDSVKLNSIHEISPNEHGVESCSDTCPSESEDFSREVLKKQPASTDIDDHKKASNSNPTVQPVNGDTQDSCTGETRLERIRIEIEKGSTGLGLSIAGGVGSTPFVGNDDGIFISRVTEGGLAHKSDVRVGDKLLAVNGHSLVKADHYTAVEVLRSAGQTLTFDIIREVPVMQTPSKTDFNSKNGGSTTKDVDSANSSVTTSRAPSRTSHNSVVTSGPESTAPNHADSLNKVKKIPEPLKDVEMRKQTIYATLFRDQNGLGFSIAGGKGCPPFKDDSDAIFISKITDGGVADRDGTLQVGDRVVSINGIDLEGARHDQAVTMLTGLERHIRIVAEREVAVPKGQSTPTQSPGPEKSPKVFGVPKPYTSLYSANSYMANRPSYTGIRSAVSSPVSKEASPIPPPKPAPRKLTPSSSIDADSEIQDHHPPKPITNEEFQAMIPPHFLYHHPPSTEKSDDHGKLVSLTIKQPDPHLNGIVFPEAPTALGKVTETITKSTLTETVVTRVTENKLAKPVPIKEGTKIENPDESKQKVIESPTEITPPSKPQPESCSEVQLPSQPTAQSPTPAADQSLPQLPTQPPPKPQIPPKTFAKPQLLPKPKPPPATEEIACEKSPCPEPTPTNSIIENKESAVLDVVRAAEQLVLDANDLQLNPKSPGGPKSGNSLKTTTIVMSKHTLAPQNSTENEPLPTPASPVKKSVSDKLRFFEKAMEEQNHPSPKPAGLYLNTERAFSFLSQDELEKLKQEEEKKIATLSKDDLKLMTHSEEREMEDEFDENMKNVILSDVKTSSSHSGILNADIPDDSVISPSSGLVRTAKAENRLKTKLIQDGILKADESDKELSQAEQRALNAEKRAAWRQARLKSLEQDALQAQIVIKKMSEMTGNLDKRTNPESTEQAAIIENVNVNQTYSQNNNNKISNINNNIANANINVVNRTALADEQNNIIEVDTSPNKKLSLDLSPFEKSRKEENDESEQSSSSVPITPTTPTQSSDEQAFNLNKKRKNRKRNKKK</sequence>
<feature type="compositionally biased region" description="Basic and acidic residues" evidence="4">
    <location>
        <begin position="503"/>
        <end position="525"/>
    </location>
</feature>
<feature type="compositionally biased region" description="Polar residues" evidence="4">
    <location>
        <begin position="723"/>
        <end position="771"/>
    </location>
</feature>
<feature type="compositionally biased region" description="Basic residues" evidence="4">
    <location>
        <begin position="1547"/>
        <end position="1559"/>
    </location>
</feature>
<dbReference type="Pfam" id="PF23598">
    <property type="entry name" value="LRR_14"/>
    <property type="match status" value="1"/>
</dbReference>
<feature type="compositionally biased region" description="Polar residues" evidence="4">
    <location>
        <begin position="1094"/>
        <end position="1113"/>
    </location>
</feature>
<feature type="compositionally biased region" description="Basic and acidic residues" evidence="4">
    <location>
        <begin position="1066"/>
        <end position="1080"/>
    </location>
</feature>
<dbReference type="FunFam" id="3.80.10.10:FF:000036">
    <property type="entry name" value="protein scribble homolog isoform X1"/>
    <property type="match status" value="1"/>
</dbReference>
<dbReference type="InterPro" id="IPR032675">
    <property type="entry name" value="LRR_dom_sf"/>
</dbReference>
<dbReference type="FunFam" id="3.80.10.10:FF:000599">
    <property type="entry name" value="Leucine-rich repeat-containing protein"/>
    <property type="match status" value="1"/>
</dbReference>
<dbReference type="GO" id="GO:0016323">
    <property type="term" value="C:basolateral plasma membrane"/>
    <property type="evidence" value="ECO:0007669"/>
    <property type="project" value="TreeGrafter"/>
</dbReference>
<feature type="region of interest" description="Disordered" evidence="4">
    <location>
        <begin position="1052"/>
        <end position="1175"/>
    </location>
</feature>
<dbReference type="SUPFAM" id="SSF52047">
    <property type="entry name" value="RNI-like"/>
    <property type="match status" value="1"/>
</dbReference>
<dbReference type="InterPro" id="IPR001611">
    <property type="entry name" value="Leu-rich_rpt"/>
</dbReference>
<keyword evidence="3" id="KW-0175">Coiled coil</keyword>
<dbReference type="SMART" id="SM00369">
    <property type="entry name" value="LRR_TYP"/>
    <property type="match status" value="13"/>
</dbReference>
<keyword evidence="7" id="KW-1185">Reference proteome</keyword>
<feature type="region of interest" description="Disordered" evidence="4">
    <location>
        <begin position="885"/>
        <end position="910"/>
    </location>
</feature>
<feature type="compositionally biased region" description="Polar residues" evidence="4">
    <location>
        <begin position="477"/>
        <end position="486"/>
    </location>
</feature>
<dbReference type="InterPro" id="IPR001478">
    <property type="entry name" value="PDZ"/>
</dbReference>
<dbReference type="InterPro" id="IPR055414">
    <property type="entry name" value="LRR_R13L4/SHOC2-like"/>
</dbReference>